<protein>
    <submittedName>
        <fullName evidence="3">AAA family ATPase</fullName>
    </submittedName>
</protein>
<comment type="caution">
    <text evidence="3">The sequence shown here is derived from an EMBL/GenBank/DDBJ whole genome shotgun (WGS) entry which is preliminary data.</text>
</comment>
<dbReference type="RefSeq" id="WP_193929684.1">
    <property type="nucleotide sequence ID" value="NZ_CAWPMZ010000041.1"/>
</dbReference>
<proteinExistence type="predicted"/>
<dbReference type="Proteomes" id="UP000651156">
    <property type="component" value="Unassembled WGS sequence"/>
</dbReference>
<organism evidence="3 4">
    <name type="scientific">Gloeocapsopsis crepidinum LEGE 06123</name>
    <dbReference type="NCBI Taxonomy" id="588587"/>
    <lineage>
        <taxon>Bacteria</taxon>
        <taxon>Bacillati</taxon>
        <taxon>Cyanobacteriota</taxon>
        <taxon>Cyanophyceae</taxon>
        <taxon>Oscillatoriophycideae</taxon>
        <taxon>Chroococcales</taxon>
        <taxon>Chroococcaceae</taxon>
        <taxon>Gloeocapsopsis</taxon>
    </lineage>
</organism>
<dbReference type="Pfam" id="PF26355">
    <property type="entry name" value="HTH_VMAP-M9"/>
    <property type="match status" value="1"/>
</dbReference>
<evidence type="ECO:0000313" key="3">
    <source>
        <dbReference type="EMBL" id="MBE9188805.1"/>
    </source>
</evidence>
<dbReference type="InterPro" id="IPR002182">
    <property type="entry name" value="NB-ARC"/>
</dbReference>
<reference evidence="3 4" key="1">
    <citation type="submission" date="2020-10" db="EMBL/GenBank/DDBJ databases">
        <authorList>
            <person name="Castelo-Branco R."/>
            <person name="Eusebio N."/>
            <person name="Adriana R."/>
            <person name="Vieira A."/>
            <person name="Brugerolle De Fraissinette N."/>
            <person name="Rezende De Castro R."/>
            <person name="Schneider M.P."/>
            <person name="Vasconcelos V."/>
            <person name="Leao P.N."/>
        </authorList>
    </citation>
    <scope>NUCLEOTIDE SEQUENCE [LARGE SCALE GENOMIC DNA]</scope>
    <source>
        <strain evidence="3 4">LEGE 06123</strain>
    </source>
</reference>
<evidence type="ECO:0000259" key="1">
    <source>
        <dbReference type="Pfam" id="PF00931"/>
    </source>
</evidence>
<keyword evidence="4" id="KW-1185">Reference proteome</keyword>
<dbReference type="PANTHER" id="PTHR36766">
    <property type="entry name" value="PLANT BROAD-SPECTRUM MILDEW RESISTANCE PROTEIN RPW8"/>
    <property type="match status" value="1"/>
</dbReference>
<name>A0ABR9UKI0_9CHRO</name>
<dbReference type="EMBL" id="JADEWN010000001">
    <property type="protein sequence ID" value="MBE9188805.1"/>
    <property type="molecule type" value="Genomic_DNA"/>
</dbReference>
<dbReference type="InterPro" id="IPR058651">
    <property type="entry name" value="HTH_VMAP-M9"/>
</dbReference>
<dbReference type="SUPFAM" id="SSF52540">
    <property type="entry name" value="P-loop containing nucleoside triphosphate hydrolases"/>
    <property type="match status" value="1"/>
</dbReference>
<gene>
    <name evidence="3" type="ORF">IQ230_00180</name>
</gene>
<evidence type="ECO:0000313" key="4">
    <source>
        <dbReference type="Proteomes" id="UP000651156"/>
    </source>
</evidence>
<dbReference type="Pfam" id="PF00931">
    <property type="entry name" value="NB-ARC"/>
    <property type="match status" value="1"/>
</dbReference>
<feature type="domain" description="vWA-MoxR associated protein N-terminal HTH" evidence="2">
    <location>
        <begin position="4"/>
        <end position="82"/>
    </location>
</feature>
<feature type="domain" description="NB-ARC" evidence="1">
    <location>
        <begin position="132"/>
        <end position="312"/>
    </location>
</feature>
<sequence length="473" mass="54206">MKISVEEAIEIVESVTQQGGLSKVQEIVFRQCWEGCSYQEIARKSGYQLGYIRDVGHKLWQSLSRAFGQKITKTNFQRAIKQYQITALSPKNETQTSPTSACNLPSVQLSTVSQRQDWQEKIDVSTFFGRTTELSHLEQWMISDRCRVISLYGMPGIGKTLLAAFYAEQMQYKFEYFIWRNVRNAQPIRELLTEIILFLSQRQIGELPQTTDDLISCLMKYLRQHRCLLILDNYESVLQSGGKAGRYRGTYEGYGQLLRQVADESHQSCLLLTTREMPIGLTVKEGDQLPVRSLQLSGLSSEPAYEILRTKGLVFTNEEAQGLVTRYSGNPLALKIVAVSIQSLYKQDISKFLSQGRIVFGEIWDLLEQQFNRLSNREKQVMLWLTSYQENTSLLKLDENNLPGLSTRVVLEALQSLQMRSFIENNSLRFTQPNMVLEYIKEVTHYKSESSILKFATISSELSQFPILTKNQG</sequence>
<dbReference type="Gene3D" id="3.40.50.300">
    <property type="entry name" value="P-loop containing nucleotide triphosphate hydrolases"/>
    <property type="match status" value="1"/>
</dbReference>
<accession>A0ABR9UKI0</accession>
<dbReference type="PRINTS" id="PR00364">
    <property type="entry name" value="DISEASERSIST"/>
</dbReference>
<evidence type="ECO:0000259" key="2">
    <source>
        <dbReference type="Pfam" id="PF26355"/>
    </source>
</evidence>
<dbReference type="PANTHER" id="PTHR36766:SF30">
    <property type="entry name" value="TIR-NBS TYPE DISEASE RESISTANCE PROTEIN-RELATED"/>
    <property type="match status" value="1"/>
</dbReference>
<dbReference type="InterPro" id="IPR027417">
    <property type="entry name" value="P-loop_NTPase"/>
</dbReference>